<gene>
    <name evidence="2" type="ORF">EVAR_36875_1</name>
</gene>
<protein>
    <recommendedName>
        <fullName evidence="4">Secreted protein</fullName>
    </recommendedName>
</protein>
<keyword evidence="1" id="KW-0732">Signal</keyword>
<organism evidence="2 3">
    <name type="scientific">Eumeta variegata</name>
    <name type="common">Bagworm moth</name>
    <name type="synonym">Eumeta japonica</name>
    <dbReference type="NCBI Taxonomy" id="151549"/>
    <lineage>
        <taxon>Eukaryota</taxon>
        <taxon>Metazoa</taxon>
        <taxon>Ecdysozoa</taxon>
        <taxon>Arthropoda</taxon>
        <taxon>Hexapoda</taxon>
        <taxon>Insecta</taxon>
        <taxon>Pterygota</taxon>
        <taxon>Neoptera</taxon>
        <taxon>Endopterygota</taxon>
        <taxon>Lepidoptera</taxon>
        <taxon>Glossata</taxon>
        <taxon>Ditrysia</taxon>
        <taxon>Tineoidea</taxon>
        <taxon>Psychidae</taxon>
        <taxon>Oiketicinae</taxon>
        <taxon>Eumeta</taxon>
    </lineage>
</organism>
<evidence type="ECO:0000256" key="1">
    <source>
        <dbReference type="SAM" id="SignalP"/>
    </source>
</evidence>
<keyword evidence="3" id="KW-1185">Reference proteome</keyword>
<reference evidence="2 3" key="1">
    <citation type="journal article" date="2019" name="Commun. Biol.">
        <title>The bagworm genome reveals a unique fibroin gene that provides high tensile strength.</title>
        <authorList>
            <person name="Kono N."/>
            <person name="Nakamura H."/>
            <person name="Ohtoshi R."/>
            <person name="Tomita M."/>
            <person name="Numata K."/>
            <person name="Arakawa K."/>
        </authorList>
    </citation>
    <scope>NUCLEOTIDE SEQUENCE [LARGE SCALE GENOMIC DNA]</scope>
</reference>
<evidence type="ECO:0000313" key="3">
    <source>
        <dbReference type="Proteomes" id="UP000299102"/>
    </source>
</evidence>
<dbReference type="EMBL" id="BGZK01000637">
    <property type="protein sequence ID" value="GBP53992.1"/>
    <property type="molecule type" value="Genomic_DNA"/>
</dbReference>
<dbReference type="AlphaFoldDB" id="A0A4C1WTS1"/>
<name>A0A4C1WTS1_EUMVA</name>
<feature type="chain" id="PRO_5020038269" description="Secreted protein" evidence="1">
    <location>
        <begin position="21"/>
        <end position="170"/>
    </location>
</feature>
<sequence>MTSAFIYLLFLSSTFQELESSSKLGNFVLWFQSCVVSGKCHLSTREHITFLQNVQHVLDFDGLTGADRKHTQGKVIRQSIQVSRASGQQMCLPFHCHPSHHMGLHNQAALFISFIERKQPQENQRGMDGNRAMSLACFKRTLRWTTSSSFGRQSLLYSSIGSGAAYHDLD</sequence>
<evidence type="ECO:0000313" key="2">
    <source>
        <dbReference type="EMBL" id="GBP53992.1"/>
    </source>
</evidence>
<dbReference type="Proteomes" id="UP000299102">
    <property type="component" value="Unassembled WGS sequence"/>
</dbReference>
<feature type="signal peptide" evidence="1">
    <location>
        <begin position="1"/>
        <end position="20"/>
    </location>
</feature>
<comment type="caution">
    <text evidence="2">The sequence shown here is derived from an EMBL/GenBank/DDBJ whole genome shotgun (WGS) entry which is preliminary data.</text>
</comment>
<proteinExistence type="predicted"/>
<accession>A0A4C1WTS1</accession>
<evidence type="ECO:0008006" key="4">
    <source>
        <dbReference type="Google" id="ProtNLM"/>
    </source>
</evidence>